<dbReference type="Gene3D" id="2.60.40.4100">
    <property type="entry name" value="Zona pellucida, ZP-C domain"/>
    <property type="match status" value="1"/>
</dbReference>
<evidence type="ECO:0000256" key="1">
    <source>
        <dbReference type="ARBA" id="ARBA00022729"/>
    </source>
</evidence>
<feature type="region of interest" description="Disordered" evidence="3">
    <location>
        <begin position="1"/>
        <end position="21"/>
    </location>
</feature>
<dbReference type="Proteomes" id="UP000242188">
    <property type="component" value="Unassembled WGS sequence"/>
</dbReference>
<evidence type="ECO:0000313" key="6">
    <source>
        <dbReference type="EMBL" id="OWF37920.1"/>
    </source>
</evidence>
<evidence type="ECO:0000256" key="3">
    <source>
        <dbReference type="SAM" id="MobiDB-lite"/>
    </source>
</evidence>
<evidence type="ECO:0000256" key="2">
    <source>
        <dbReference type="ARBA" id="ARBA00023157"/>
    </source>
</evidence>
<evidence type="ECO:0000256" key="4">
    <source>
        <dbReference type="SAM" id="Phobius"/>
    </source>
</evidence>
<keyword evidence="4" id="KW-1133">Transmembrane helix</keyword>
<name>A0A210PN35_MIZYE</name>
<dbReference type="Pfam" id="PF00100">
    <property type="entry name" value="Zona_pellucida"/>
    <property type="match status" value="1"/>
</dbReference>
<sequence>MQVHMRQARDATFTDTYPSQTEPRKVHLNDELFLKLTTDQGSQTTVAINVDRCLATPSPSPLDTNFQELTNNGCPVIPSVTIHSSPSSEVHLSFRAFQFSSHPGAPVYVHCEVYVCPLSNPQCVTGCTNNAGRSRRAAAGGIKSHLVSTGPFPVADDKEQSVVGGQSTALIAVTGLCACLAVAATVFGILAWKGRRRPTSKEVN</sequence>
<keyword evidence="1" id="KW-0732">Signal</keyword>
<protein>
    <submittedName>
        <fullName evidence="6">Zona pellucida sperm-binding protein 4</fullName>
    </submittedName>
</protein>
<evidence type="ECO:0000313" key="7">
    <source>
        <dbReference type="Proteomes" id="UP000242188"/>
    </source>
</evidence>
<dbReference type="PANTHER" id="PTHR14002">
    <property type="entry name" value="ENDOGLIN/TGF-BETA RECEPTOR TYPE III"/>
    <property type="match status" value="1"/>
</dbReference>
<proteinExistence type="predicted"/>
<reference evidence="6 7" key="1">
    <citation type="journal article" date="2017" name="Nat. Ecol. Evol.">
        <title>Scallop genome provides insights into evolution of bilaterian karyotype and development.</title>
        <authorList>
            <person name="Wang S."/>
            <person name="Zhang J."/>
            <person name="Jiao W."/>
            <person name="Li J."/>
            <person name="Xun X."/>
            <person name="Sun Y."/>
            <person name="Guo X."/>
            <person name="Huan P."/>
            <person name="Dong B."/>
            <person name="Zhang L."/>
            <person name="Hu X."/>
            <person name="Sun X."/>
            <person name="Wang J."/>
            <person name="Zhao C."/>
            <person name="Wang Y."/>
            <person name="Wang D."/>
            <person name="Huang X."/>
            <person name="Wang R."/>
            <person name="Lv J."/>
            <person name="Li Y."/>
            <person name="Zhang Z."/>
            <person name="Liu B."/>
            <person name="Lu W."/>
            <person name="Hui Y."/>
            <person name="Liang J."/>
            <person name="Zhou Z."/>
            <person name="Hou R."/>
            <person name="Li X."/>
            <person name="Liu Y."/>
            <person name="Li H."/>
            <person name="Ning X."/>
            <person name="Lin Y."/>
            <person name="Zhao L."/>
            <person name="Xing Q."/>
            <person name="Dou J."/>
            <person name="Li Y."/>
            <person name="Mao J."/>
            <person name="Guo H."/>
            <person name="Dou H."/>
            <person name="Li T."/>
            <person name="Mu C."/>
            <person name="Jiang W."/>
            <person name="Fu Q."/>
            <person name="Fu X."/>
            <person name="Miao Y."/>
            <person name="Liu J."/>
            <person name="Yu Q."/>
            <person name="Li R."/>
            <person name="Liao H."/>
            <person name="Li X."/>
            <person name="Kong Y."/>
            <person name="Jiang Z."/>
            <person name="Chourrout D."/>
            <person name="Li R."/>
            <person name="Bao Z."/>
        </authorList>
    </citation>
    <scope>NUCLEOTIDE SEQUENCE [LARGE SCALE GENOMIC DNA]</scope>
    <source>
        <strain evidence="6 7">PY_sf001</strain>
    </source>
</reference>
<dbReference type="PROSITE" id="PS51034">
    <property type="entry name" value="ZP_2"/>
    <property type="match status" value="1"/>
</dbReference>
<keyword evidence="4" id="KW-0472">Membrane</keyword>
<dbReference type="PANTHER" id="PTHR14002:SF43">
    <property type="entry name" value="DELTA-LIKE PROTEIN"/>
    <property type="match status" value="1"/>
</dbReference>
<dbReference type="InterPro" id="IPR055355">
    <property type="entry name" value="ZP-C"/>
</dbReference>
<comment type="caution">
    <text evidence="6">The sequence shown here is derived from an EMBL/GenBank/DDBJ whole genome shotgun (WGS) entry which is preliminary data.</text>
</comment>
<feature type="domain" description="ZP" evidence="5">
    <location>
        <begin position="1"/>
        <end position="134"/>
    </location>
</feature>
<keyword evidence="2" id="KW-1015">Disulfide bond</keyword>
<dbReference type="STRING" id="6573.A0A210PN35"/>
<keyword evidence="7" id="KW-1185">Reference proteome</keyword>
<gene>
    <name evidence="6" type="ORF">KP79_PYT14240</name>
</gene>
<organism evidence="6 7">
    <name type="scientific">Mizuhopecten yessoensis</name>
    <name type="common">Japanese scallop</name>
    <name type="synonym">Patinopecten yessoensis</name>
    <dbReference type="NCBI Taxonomy" id="6573"/>
    <lineage>
        <taxon>Eukaryota</taxon>
        <taxon>Metazoa</taxon>
        <taxon>Spiralia</taxon>
        <taxon>Lophotrochozoa</taxon>
        <taxon>Mollusca</taxon>
        <taxon>Bivalvia</taxon>
        <taxon>Autobranchia</taxon>
        <taxon>Pteriomorphia</taxon>
        <taxon>Pectinida</taxon>
        <taxon>Pectinoidea</taxon>
        <taxon>Pectinidae</taxon>
        <taxon>Mizuhopecten</taxon>
    </lineage>
</organism>
<dbReference type="InterPro" id="IPR042235">
    <property type="entry name" value="ZP-C_dom"/>
</dbReference>
<dbReference type="InterPro" id="IPR001507">
    <property type="entry name" value="ZP_dom"/>
</dbReference>
<dbReference type="AlphaFoldDB" id="A0A210PN35"/>
<feature type="transmembrane region" description="Helical" evidence="4">
    <location>
        <begin position="169"/>
        <end position="192"/>
    </location>
</feature>
<dbReference type="EMBL" id="NEDP02005575">
    <property type="protein sequence ID" value="OWF37920.1"/>
    <property type="molecule type" value="Genomic_DNA"/>
</dbReference>
<evidence type="ECO:0000259" key="5">
    <source>
        <dbReference type="PROSITE" id="PS51034"/>
    </source>
</evidence>
<keyword evidence="4" id="KW-0812">Transmembrane</keyword>
<accession>A0A210PN35</accession>